<evidence type="ECO:0000313" key="1">
    <source>
        <dbReference type="EMBL" id="QJA68869.1"/>
    </source>
</evidence>
<gene>
    <name evidence="1" type="ORF">MM415A05584_0009</name>
</gene>
<name>A0A6M3JF82_9ZZZZ</name>
<dbReference type="EMBL" id="MT141656">
    <property type="protein sequence ID" value="QJA68869.1"/>
    <property type="molecule type" value="Genomic_DNA"/>
</dbReference>
<reference evidence="1" key="1">
    <citation type="submission" date="2020-03" db="EMBL/GenBank/DDBJ databases">
        <title>The deep terrestrial virosphere.</title>
        <authorList>
            <person name="Holmfeldt K."/>
            <person name="Nilsson E."/>
            <person name="Simone D."/>
            <person name="Lopez-Fernandez M."/>
            <person name="Wu X."/>
            <person name="de Brujin I."/>
            <person name="Lundin D."/>
            <person name="Andersson A."/>
            <person name="Bertilsson S."/>
            <person name="Dopson M."/>
        </authorList>
    </citation>
    <scope>NUCLEOTIDE SEQUENCE</scope>
    <source>
        <strain evidence="1">MM415A05584</strain>
    </source>
</reference>
<sequence length="49" mass="5948">MILSQDNVKRLLEIENALYCIEMADRLTREEQDDRRSLLAERERIRRGE</sequence>
<protein>
    <submittedName>
        <fullName evidence="1">Uncharacterized protein</fullName>
    </submittedName>
</protein>
<organism evidence="1">
    <name type="scientific">viral metagenome</name>
    <dbReference type="NCBI Taxonomy" id="1070528"/>
    <lineage>
        <taxon>unclassified sequences</taxon>
        <taxon>metagenomes</taxon>
        <taxon>organismal metagenomes</taxon>
    </lineage>
</organism>
<accession>A0A6M3JF82</accession>
<proteinExistence type="predicted"/>
<dbReference type="AlphaFoldDB" id="A0A6M3JF82"/>